<keyword evidence="1" id="KW-0732">Signal</keyword>
<dbReference type="PANTHER" id="PTHR13271">
    <property type="entry name" value="UNCHARACTERIZED PUTATIVE METHYLTRANSFERASE"/>
    <property type="match status" value="1"/>
</dbReference>
<organism evidence="2 3">
    <name type="scientific">Bodo saltans</name>
    <name type="common">Flagellated protozoan</name>
    <dbReference type="NCBI Taxonomy" id="75058"/>
    <lineage>
        <taxon>Eukaryota</taxon>
        <taxon>Discoba</taxon>
        <taxon>Euglenozoa</taxon>
        <taxon>Kinetoplastea</taxon>
        <taxon>Metakinetoplastina</taxon>
        <taxon>Eubodonida</taxon>
        <taxon>Bodonidae</taxon>
        <taxon>Bodo</taxon>
    </lineage>
</organism>
<sequence length="575" mass="64831">MKTITCFHRTSHLLVFAAVVCLLPIIAASNDPLHYTQRAADLNTWLRFQTSHVSPPLIEVAATEAMGLGVVVGREGAHRIRAGTRLLELPINATFCRERLAQRQATTHEGGYGSILAQADEEQMVTLSILTEYALGDASQFAPWIRAMPTPDEIQTPFQWSKEERQLIEPRSLAQMVATVERSVRQGFDNAKRYISPLQAFVKKRKATVSPRNDDAFSFERYCWARSLVDTRAWNMQGKKYLVPVADFFNHDEDEHDRAYSFTYHVHARSQKFMDYHMISHSKGVKVLRVLSDRDGGAAGSPLCESYGDNTNDIYLPYHGFLPAVNRRDCQSLRLGRGLIQRDRAVVDAELLRIVSHDRGVQGHFDLWSVPVCVHRGEYPPLLEVAAWLVALGLTEDEPLKSMLKDCVLSQWNQRGQRRPAQAGYQREDQLRIAMRDCLLERESHHSDHLKQDASGIRVKILQTSSSASVMRFVNRSHRIQHVILTANAKEDFSTLKLDAEVAALQQAPSTSSSTSVGHHRITTIMSLRKARKEYLKGALQAIRESQKAATTYLQGQLRLLHPTGHLVDGNDGDL</sequence>
<dbReference type="CDD" id="cd10527">
    <property type="entry name" value="SET_LSMT"/>
    <property type="match status" value="1"/>
</dbReference>
<dbReference type="InterPro" id="IPR046341">
    <property type="entry name" value="SET_dom_sf"/>
</dbReference>
<dbReference type="AlphaFoldDB" id="A0A0S4JS48"/>
<feature type="chain" id="PRO_5006622787" evidence="1">
    <location>
        <begin position="29"/>
        <end position="575"/>
    </location>
</feature>
<dbReference type="EMBL" id="CYKH01002234">
    <property type="protein sequence ID" value="CUG94324.1"/>
    <property type="molecule type" value="Genomic_DNA"/>
</dbReference>
<name>A0A0S4JS48_BODSA</name>
<evidence type="ECO:0000313" key="2">
    <source>
        <dbReference type="EMBL" id="CUG94324.1"/>
    </source>
</evidence>
<keyword evidence="3" id="KW-1185">Reference proteome</keyword>
<dbReference type="VEuPathDB" id="TriTrypDB:BSAL_47615"/>
<protein>
    <submittedName>
        <fullName evidence="2">Membrane-associated protein, putative</fullName>
    </submittedName>
</protein>
<proteinExistence type="predicted"/>
<accession>A0A0S4JS48</accession>
<dbReference type="OrthoDB" id="441812at2759"/>
<dbReference type="Proteomes" id="UP000051952">
    <property type="component" value="Unassembled WGS sequence"/>
</dbReference>
<evidence type="ECO:0000256" key="1">
    <source>
        <dbReference type="SAM" id="SignalP"/>
    </source>
</evidence>
<dbReference type="Gene3D" id="3.90.1410.10">
    <property type="entry name" value="set domain protein methyltransferase, domain 1"/>
    <property type="match status" value="1"/>
</dbReference>
<gene>
    <name evidence="2" type="ORF">BSAL_47615</name>
</gene>
<reference evidence="3" key="1">
    <citation type="submission" date="2015-09" db="EMBL/GenBank/DDBJ databases">
        <authorList>
            <consortium name="Pathogen Informatics"/>
        </authorList>
    </citation>
    <scope>NUCLEOTIDE SEQUENCE [LARGE SCALE GENOMIC DNA]</scope>
    <source>
        <strain evidence="3">Lake Konstanz</strain>
    </source>
</reference>
<dbReference type="InterPro" id="IPR050600">
    <property type="entry name" value="SETD3_SETD6_MTase"/>
</dbReference>
<feature type="signal peptide" evidence="1">
    <location>
        <begin position="1"/>
        <end position="28"/>
    </location>
</feature>
<evidence type="ECO:0000313" key="3">
    <source>
        <dbReference type="Proteomes" id="UP000051952"/>
    </source>
</evidence>
<dbReference type="GO" id="GO:0016279">
    <property type="term" value="F:protein-lysine N-methyltransferase activity"/>
    <property type="evidence" value="ECO:0007669"/>
    <property type="project" value="TreeGrafter"/>
</dbReference>
<dbReference type="SUPFAM" id="SSF82199">
    <property type="entry name" value="SET domain"/>
    <property type="match status" value="1"/>
</dbReference>